<sequence>MSRLEMIEQLVQQASRLAGEAPQDIEAKLRVLVQGALSRMDLVTRDEFDAQAAVLLRTREKLQSLEQQLSELQALVDADNKQ</sequence>
<comment type="similarity">
    <text evidence="1">Belongs to the UbiK family.</text>
</comment>
<keyword evidence="1" id="KW-0175">Coiled coil</keyword>
<comment type="caution">
    <text evidence="2">The sequence shown here is derived from an EMBL/GenBank/DDBJ whole genome shotgun (WGS) entry which is preliminary data.</text>
</comment>
<dbReference type="Pfam" id="PF04380">
    <property type="entry name" value="BMFP"/>
    <property type="match status" value="1"/>
</dbReference>
<accession>A0A7W4W8L9</accession>
<dbReference type="HAMAP" id="MF_02216">
    <property type="entry name" value="UbiK"/>
    <property type="match status" value="1"/>
</dbReference>
<dbReference type="AlphaFoldDB" id="A0A7W4W8L9"/>
<gene>
    <name evidence="1" type="primary">ubiK</name>
    <name evidence="2" type="ORF">FHR99_003111</name>
</gene>
<dbReference type="GO" id="GO:0006744">
    <property type="term" value="P:ubiquinone biosynthetic process"/>
    <property type="evidence" value="ECO:0007669"/>
    <property type="project" value="UniProtKB-UniRule"/>
</dbReference>
<evidence type="ECO:0000313" key="3">
    <source>
        <dbReference type="Proteomes" id="UP000537130"/>
    </source>
</evidence>
<comment type="function">
    <text evidence="1">Required for efficient ubiquinone (coenzyme Q) biosynthesis. UbiK is probably an accessory factor of Ubi enzymes and facilitates ubiquinone biosynthesis by acting as an assembly factor, a targeting factor, or both.</text>
</comment>
<dbReference type="PANTHER" id="PTHR38040">
    <property type="entry name" value="UBIQUINONE BIOSYNTHESIS ACCESSORY FACTOR UBIK"/>
    <property type="match status" value="1"/>
</dbReference>
<proteinExistence type="inferred from homology"/>
<dbReference type="InterPro" id="IPR007475">
    <property type="entry name" value="UbiK"/>
</dbReference>
<comment type="subcellular location">
    <subcellularLocation>
        <location evidence="1">Cytoplasm</location>
    </subcellularLocation>
</comment>
<dbReference type="Proteomes" id="UP000537130">
    <property type="component" value="Unassembled WGS sequence"/>
</dbReference>
<name>A0A7W4W8L9_9GAMM</name>
<organism evidence="2 3">
    <name type="scientific">Litorivivens lipolytica</name>
    <dbReference type="NCBI Taxonomy" id="1524264"/>
    <lineage>
        <taxon>Bacteria</taxon>
        <taxon>Pseudomonadati</taxon>
        <taxon>Pseudomonadota</taxon>
        <taxon>Gammaproteobacteria</taxon>
        <taxon>Litorivivens</taxon>
    </lineage>
</organism>
<dbReference type="UniPathway" id="UPA00232"/>
<comment type="pathway">
    <text evidence="1">Cofactor biosynthesis; ubiquinone biosynthesis.</text>
</comment>
<keyword evidence="1" id="KW-0963">Cytoplasm</keyword>
<reference evidence="2 3" key="1">
    <citation type="submission" date="2020-08" db="EMBL/GenBank/DDBJ databases">
        <title>Genomic Encyclopedia of Type Strains, Phase III (KMG-III): the genomes of soil and plant-associated and newly described type strains.</title>
        <authorList>
            <person name="Whitman W."/>
        </authorList>
    </citation>
    <scope>NUCLEOTIDE SEQUENCE [LARGE SCALE GENOMIC DNA]</scope>
    <source>
        <strain evidence="2 3">CECT 8654</strain>
    </source>
</reference>
<dbReference type="EMBL" id="JACHWY010000003">
    <property type="protein sequence ID" value="MBB3048837.1"/>
    <property type="molecule type" value="Genomic_DNA"/>
</dbReference>
<protein>
    <recommendedName>
        <fullName evidence="1">Ubiquinone biosynthesis accessory factor UbiK</fullName>
    </recommendedName>
</protein>
<evidence type="ECO:0000313" key="2">
    <source>
        <dbReference type="EMBL" id="MBB3048837.1"/>
    </source>
</evidence>
<feature type="coiled-coil region" evidence="1">
    <location>
        <begin position="55"/>
        <end position="82"/>
    </location>
</feature>
<dbReference type="PANTHER" id="PTHR38040:SF1">
    <property type="entry name" value="UBIQUINONE BIOSYNTHESIS ACCESSORY FACTOR UBIK"/>
    <property type="match status" value="1"/>
</dbReference>
<evidence type="ECO:0000256" key="1">
    <source>
        <dbReference type="HAMAP-Rule" id="MF_02216"/>
    </source>
</evidence>
<dbReference type="GO" id="GO:0005829">
    <property type="term" value="C:cytosol"/>
    <property type="evidence" value="ECO:0007669"/>
    <property type="project" value="TreeGrafter"/>
</dbReference>
<keyword evidence="3" id="KW-1185">Reference proteome</keyword>
<keyword evidence="1" id="KW-0831">Ubiquinone biosynthesis</keyword>
<dbReference type="RefSeq" id="WP_183411593.1">
    <property type="nucleotide sequence ID" value="NZ_JACHWY010000003.1"/>
</dbReference>